<evidence type="ECO:0000256" key="1">
    <source>
        <dbReference type="SAM" id="Coils"/>
    </source>
</evidence>
<protein>
    <submittedName>
        <fullName evidence="2">CACTA en-spm transposon protein</fullName>
    </submittedName>
</protein>
<name>A0A5D3BYK0_CUCMM</name>
<dbReference type="EMBL" id="SSTD01015294">
    <property type="protein sequence ID" value="TYK03149.1"/>
    <property type="molecule type" value="Genomic_DNA"/>
</dbReference>
<proteinExistence type="predicted"/>
<keyword evidence="1" id="KW-0175">Coiled coil</keyword>
<sequence>MQNKHIWDVPEVDDVKNEKLNVLEMVVSHQVDEHIEDDTLCKLDVDLTVVERSVVHHVADDFINDGIMSSFSSGFEETDVMFLEFDEDLNTTGGPSSMGDIWRFFVLDFDDQAMNRFVEHQISTSFKEFKGSQPTPDGSQPLSGDEICETVLNRRSSYSKGIGWEPKLKSRKTANASSSSTLFLQAREYELQQVMIEQQRVELDETKCMIEEQRKTSEILTLQMEQMQKLIEEMSRAQRGHDPLWSGVGVIWRTRMFEIIFYSIKLLRN</sequence>
<evidence type="ECO:0000313" key="2">
    <source>
        <dbReference type="EMBL" id="TYK03149.1"/>
    </source>
</evidence>
<gene>
    <name evidence="2" type="ORF">E5676_scaffold11G00250</name>
</gene>
<organism evidence="2 3">
    <name type="scientific">Cucumis melo var. makuwa</name>
    <name type="common">Oriental melon</name>
    <dbReference type="NCBI Taxonomy" id="1194695"/>
    <lineage>
        <taxon>Eukaryota</taxon>
        <taxon>Viridiplantae</taxon>
        <taxon>Streptophyta</taxon>
        <taxon>Embryophyta</taxon>
        <taxon>Tracheophyta</taxon>
        <taxon>Spermatophyta</taxon>
        <taxon>Magnoliopsida</taxon>
        <taxon>eudicotyledons</taxon>
        <taxon>Gunneridae</taxon>
        <taxon>Pentapetalae</taxon>
        <taxon>rosids</taxon>
        <taxon>fabids</taxon>
        <taxon>Cucurbitales</taxon>
        <taxon>Cucurbitaceae</taxon>
        <taxon>Benincaseae</taxon>
        <taxon>Cucumis</taxon>
    </lineage>
</organism>
<comment type="caution">
    <text evidence="2">The sequence shown here is derived from an EMBL/GenBank/DDBJ whole genome shotgun (WGS) entry which is preliminary data.</text>
</comment>
<feature type="coiled-coil region" evidence="1">
    <location>
        <begin position="196"/>
        <end position="237"/>
    </location>
</feature>
<evidence type="ECO:0000313" key="3">
    <source>
        <dbReference type="Proteomes" id="UP000321947"/>
    </source>
</evidence>
<dbReference type="AlphaFoldDB" id="A0A5D3BYK0"/>
<dbReference type="Proteomes" id="UP000321947">
    <property type="component" value="Unassembled WGS sequence"/>
</dbReference>
<reference evidence="2 3" key="1">
    <citation type="submission" date="2019-08" db="EMBL/GenBank/DDBJ databases">
        <title>Draft genome sequences of two oriental melons (Cucumis melo L. var makuwa).</title>
        <authorList>
            <person name="Kwon S.-Y."/>
        </authorList>
    </citation>
    <scope>NUCLEOTIDE SEQUENCE [LARGE SCALE GENOMIC DNA]</scope>
    <source>
        <strain evidence="3">cv. Chang Bougi</strain>
        <tissue evidence="2">Leaf</tissue>
    </source>
</reference>
<accession>A0A5D3BYK0</accession>